<feature type="compositionally biased region" description="Polar residues" evidence="1">
    <location>
        <begin position="399"/>
        <end position="411"/>
    </location>
</feature>
<dbReference type="GO" id="GO:0003779">
    <property type="term" value="F:actin binding"/>
    <property type="evidence" value="ECO:0007669"/>
    <property type="project" value="TreeGrafter"/>
</dbReference>
<evidence type="ECO:0000313" key="2">
    <source>
        <dbReference type="EMBL" id="ODQ68685.1"/>
    </source>
</evidence>
<feature type="region of interest" description="Disordered" evidence="1">
    <location>
        <begin position="608"/>
        <end position="649"/>
    </location>
</feature>
<feature type="compositionally biased region" description="Polar residues" evidence="1">
    <location>
        <begin position="246"/>
        <end position="259"/>
    </location>
</feature>
<proteinExistence type="predicted"/>
<protein>
    <submittedName>
        <fullName evidence="2">Uncharacterized protein</fullName>
    </submittedName>
</protein>
<evidence type="ECO:0000256" key="1">
    <source>
        <dbReference type="SAM" id="MobiDB-lite"/>
    </source>
</evidence>
<feature type="compositionally biased region" description="Low complexity" evidence="1">
    <location>
        <begin position="114"/>
        <end position="149"/>
    </location>
</feature>
<feature type="compositionally biased region" description="Basic and acidic residues" evidence="1">
    <location>
        <begin position="380"/>
        <end position="397"/>
    </location>
</feature>
<sequence length="928" mass="99859">MYHHSGSPSHISSTPSLPSPGYHRSFSQPSGLSQSQNQNPPIMRPSPSQSFSQPQLMPYRRVGSADNINHHTQSSFQRQYSSSMNPQLNVYYENVIPPQPNAIDPFYMSHRRSSSGSLPLSSFPDPNTLNHSKSSSSLNSTNNNINTPLAPTSIPANPPSQPGRYHRRKSSSSTNLAPTASSPAPVSSAPGNTPVNTIRPTSSLGSTVSLNPMRPHSISPSSQSPTNSPLVLPSDRRRNSMISLHSLNTHSTHRPSSSNSTTVTASHSRTSSSHSHSSGDKRERPQSMIEDYNRVLSESPVKLSTGLSSNSLALESSSDNGNPTTPKHNRANSLNLAALARANAASKPIQAPLTPTTTNRKPSFRERVKRTFSFGSSKSKPRESKVRESKPLSDKHNSKTFTDPLPTNSNKSHQRTSTMTSMSSMSSFADTRSIASMATTATTATTSSRTSSFAKFKKDFRDGFRRSKSVSDLTGTTPVESKVSNKSTAPQVHSQYPQRTNSMTVDKPMSLLVNSSAASFSSIRANSIALPIDHCNGVSLVNTPTDESYSPATSITTDSNSTNATSIASSECESQQKIVPIVVAADSPNPNSLGETVFPKDLETLNPEPILTSLQRAKSLERRRSQRSSSNPKNNHGKDANSNIGDTATLPNPQEVYITAFSPSESILTGGGAGKLGTGEIPRSILKVSSGENIRPLVNIKPTVPLQAIEIKDESLALSLDPPMLELLEDCFTGGDLDFDFSSFTSPATPSTINTPISSTQQSIASTSDLLSDTKNDQDANPAVPQIPGPTSSTYYHPIYQQRRSTGGLSGRQHSRSQSKSSISSNGSSLFNFNSIPSAASSLVSSGLSTGFKTTTFGRSGTRGPRVTFSSRIIIYDAYNSEVYDRSTEPATCNFLTPALAHQIKEELNALKVDMDVHLTSRKYTHFY</sequence>
<dbReference type="AlphaFoldDB" id="A0A1E3PTC2"/>
<feature type="compositionally biased region" description="Polar residues" evidence="1">
    <location>
        <begin position="25"/>
        <end position="40"/>
    </location>
</feature>
<feature type="compositionally biased region" description="Low complexity" evidence="1">
    <location>
        <begin position="816"/>
        <end position="826"/>
    </location>
</feature>
<feature type="compositionally biased region" description="Low complexity" evidence="1">
    <location>
        <begin position="215"/>
        <end position="229"/>
    </location>
</feature>
<dbReference type="Proteomes" id="UP000095009">
    <property type="component" value="Unassembled WGS sequence"/>
</dbReference>
<dbReference type="PANTHER" id="PTHR12751">
    <property type="entry name" value="PHOSPHATASE AND ACTIN REGULATOR PHACTR"/>
    <property type="match status" value="1"/>
</dbReference>
<gene>
    <name evidence="2" type="ORF">NADFUDRAFT_45167</name>
</gene>
<organism evidence="2 3">
    <name type="scientific">Nadsonia fulvescens var. elongata DSM 6958</name>
    <dbReference type="NCBI Taxonomy" id="857566"/>
    <lineage>
        <taxon>Eukaryota</taxon>
        <taxon>Fungi</taxon>
        <taxon>Dikarya</taxon>
        <taxon>Ascomycota</taxon>
        <taxon>Saccharomycotina</taxon>
        <taxon>Dipodascomycetes</taxon>
        <taxon>Dipodascales</taxon>
        <taxon>Dipodascales incertae sedis</taxon>
        <taxon>Nadsonia</taxon>
    </lineage>
</organism>
<dbReference type="EMBL" id="KV454406">
    <property type="protein sequence ID" value="ODQ68685.1"/>
    <property type="molecule type" value="Genomic_DNA"/>
</dbReference>
<feature type="compositionally biased region" description="Polar residues" evidence="1">
    <location>
        <begin position="191"/>
        <end position="210"/>
    </location>
</feature>
<feature type="region of interest" description="Disordered" evidence="1">
    <location>
        <begin position="300"/>
        <end position="330"/>
    </location>
</feature>
<feature type="compositionally biased region" description="Polar residues" evidence="1">
    <location>
        <begin position="640"/>
        <end position="649"/>
    </location>
</feature>
<feature type="compositionally biased region" description="Low complexity" evidence="1">
    <location>
        <begin position="750"/>
        <end position="768"/>
    </location>
</feature>
<feature type="region of interest" description="Disordered" evidence="1">
    <location>
        <begin position="345"/>
        <end position="425"/>
    </location>
</feature>
<accession>A0A1E3PTC2</accession>
<feature type="compositionally biased region" description="Polar residues" evidence="1">
    <location>
        <begin position="470"/>
        <end position="503"/>
    </location>
</feature>
<feature type="region of interest" description="Disordered" evidence="1">
    <location>
        <begin position="246"/>
        <end position="286"/>
    </location>
</feature>
<feature type="compositionally biased region" description="Low complexity" evidence="1">
    <location>
        <begin position="45"/>
        <end position="54"/>
    </location>
</feature>
<feature type="compositionally biased region" description="Low complexity" evidence="1">
    <location>
        <begin position="260"/>
        <end position="276"/>
    </location>
</feature>
<dbReference type="OrthoDB" id="5563016at2759"/>
<feature type="compositionally biased region" description="Low complexity" evidence="1">
    <location>
        <begin position="416"/>
        <end position="425"/>
    </location>
</feature>
<feature type="region of interest" description="Disordered" evidence="1">
    <location>
        <begin position="106"/>
        <end position="234"/>
    </location>
</feature>
<reference evidence="2 3" key="1">
    <citation type="journal article" date="2016" name="Proc. Natl. Acad. Sci. U.S.A.">
        <title>Comparative genomics of biotechnologically important yeasts.</title>
        <authorList>
            <person name="Riley R."/>
            <person name="Haridas S."/>
            <person name="Wolfe K.H."/>
            <person name="Lopes M.R."/>
            <person name="Hittinger C.T."/>
            <person name="Goeker M."/>
            <person name="Salamov A.A."/>
            <person name="Wisecaver J.H."/>
            <person name="Long T.M."/>
            <person name="Calvey C.H."/>
            <person name="Aerts A.L."/>
            <person name="Barry K.W."/>
            <person name="Choi C."/>
            <person name="Clum A."/>
            <person name="Coughlan A.Y."/>
            <person name="Deshpande S."/>
            <person name="Douglass A.P."/>
            <person name="Hanson S.J."/>
            <person name="Klenk H.-P."/>
            <person name="LaButti K.M."/>
            <person name="Lapidus A."/>
            <person name="Lindquist E.A."/>
            <person name="Lipzen A.M."/>
            <person name="Meier-Kolthoff J.P."/>
            <person name="Ohm R.A."/>
            <person name="Otillar R.P."/>
            <person name="Pangilinan J.L."/>
            <person name="Peng Y."/>
            <person name="Rokas A."/>
            <person name="Rosa C.A."/>
            <person name="Scheuner C."/>
            <person name="Sibirny A.A."/>
            <person name="Slot J.C."/>
            <person name="Stielow J.B."/>
            <person name="Sun H."/>
            <person name="Kurtzman C.P."/>
            <person name="Blackwell M."/>
            <person name="Grigoriev I.V."/>
            <person name="Jeffries T.W."/>
        </authorList>
    </citation>
    <scope>NUCLEOTIDE SEQUENCE [LARGE SCALE GENOMIC DNA]</scope>
    <source>
        <strain evidence="2 3">DSM 6958</strain>
    </source>
</reference>
<feature type="region of interest" description="Disordered" evidence="1">
    <location>
        <begin position="1"/>
        <end position="54"/>
    </location>
</feature>
<feature type="compositionally biased region" description="Low complexity" evidence="1">
    <location>
        <begin position="307"/>
        <end position="318"/>
    </location>
</feature>
<dbReference type="STRING" id="857566.A0A1E3PTC2"/>
<name>A0A1E3PTC2_9ASCO</name>
<feature type="region of interest" description="Disordered" evidence="1">
    <location>
        <begin position="468"/>
        <end position="503"/>
    </location>
</feature>
<feature type="compositionally biased region" description="Low complexity" evidence="1">
    <location>
        <begin position="177"/>
        <end position="190"/>
    </location>
</feature>
<keyword evidence="3" id="KW-1185">Reference proteome</keyword>
<dbReference type="PANTHER" id="PTHR12751:SF18">
    <property type="entry name" value="PHOSPHATASE AND ACTIN REGULATOR 1"/>
    <property type="match status" value="1"/>
</dbReference>
<evidence type="ECO:0000313" key="3">
    <source>
        <dbReference type="Proteomes" id="UP000095009"/>
    </source>
</evidence>
<dbReference type="GO" id="GO:0030036">
    <property type="term" value="P:actin cytoskeleton organization"/>
    <property type="evidence" value="ECO:0007669"/>
    <property type="project" value="TreeGrafter"/>
</dbReference>
<feature type="region of interest" description="Disordered" evidence="1">
    <location>
        <begin position="750"/>
        <end position="826"/>
    </location>
</feature>
<feature type="compositionally biased region" description="Low complexity" evidence="1">
    <location>
        <begin position="1"/>
        <end position="20"/>
    </location>
</feature>